<evidence type="ECO:0000256" key="8">
    <source>
        <dbReference type="SAM" id="MobiDB-lite"/>
    </source>
</evidence>
<evidence type="ECO:0000256" key="5">
    <source>
        <dbReference type="ARBA" id="ARBA00023054"/>
    </source>
</evidence>
<dbReference type="Proteomes" id="UP001162164">
    <property type="component" value="Unassembled WGS sequence"/>
</dbReference>
<comment type="caution">
    <text evidence="10">The sequence shown here is derived from an EMBL/GenBank/DDBJ whole genome shotgun (WGS) entry which is preliminary data.</text>
</comment>
<proteinExistence type="inferred from homology"/>
<evidence type="ECO:0000313" key="10">
    <source>
        <dbReference type="EMBL" id="KAJ8978359.1"/>
    </source>
</evidence>
<evidence type="ECO:0000256" key="6">
    <source>
        <dbReference type="ARBA" id="ARBA00023212"/>
    </source>
</evidence>
<evidence type="ECO:0000256" key="7">
    <source>
        <dbReference type="SAM" id="Coils"/>
    </source>
</evidence>
<dbReference type="EMBL" id="JAPWTJ010000448">
    <property type="protein sequence ID" value="KAJ8978359.1"/>
    <property type="molecule type" value="Genomic_DNA"/>
</dbReference>
<name>A0ABQ9JK92_9CUCU</name>
<dbReference type="InterPro" id="IPR043597">
    <property type="entry name" value="TPH_dom"/>
</dbReference>
<evidence type="ECO:0000259" key="9">
    <source>
        <dbReference type="Pfam" id="PF13868"/>
    </source>
</evidence>
<gene>
    <name evidence="10" type="ORF">NQ317_002668</name>
</gene>
<keyword evidence="4" id="KW-0963">Cytoplasm</keyword>
<evidence type="ECO:0000256" key="4">
    <source>
        <dbReference type="ARBA" id="ARBA00022490"/>
    </source>
</evidence>
<feature type="region of interest" description="Disordered" evidence="8">
    <location>
        <begin position="1"/>
        <end position="23"/>
    </location>
</feature>
<evidence type="ECO:0000313" key="11">
    <source>
        <dbReference type="Proteomes" id="UP001162164"/>
    </source>
</evidence>
<dbReference type="PANTHER" id="PTHR31183">
    <property type="entry name" value="TRICHOPLEIN KERATIN FILAMENT-BINDING PROTEIN FAMILY MEMBER"/>
    <property type="match status" value="1"/>
</dbReference>
<protein>
    <recommendedName>
        <fullName evidence="3">Trichoplein keratin filament-binding protein</fullName>
    </recommendedName>
</protein>
<feature type="coiled-coil region" evidence="7">
    <location>
        <begin position="63"/>
        <end position="136"/>
    </location>
</feature>
<comment type="similarity">
    <text evidence="2">Belongs to the TCHP family.</text>
</comment>
<accession>A0ABQ9JK92</accession>
<organism evidence="10 11">
    <name type="scientific">Molorchus minor</name>
    <dbReference type="NCBI Taxonomy" id="1323400"/>
    <lineage>
        <taxon>Eukaryota</taxon>
        <taxon>Metazoa</taxon>
        <taxon>Ecdysozoa</taxon>
        <taxon>Arthropoda</taxon>
        <taxon>Hexapoda</taxon>
        <taxon>Insecta</taxon>
        <taxon>Pterygota</taxon>
        <taxon>Neoptera</taxon>
        <taxon>Endopterygota</taxon>
        <taxon>Coleoptera</taxon>
        <taxon>Polyphaga</taxon>
        <taxon>Cucujiformia</taxon>
        <taxon>Chrysomeloidea</taxon>
        <taxon>Cerambycidae</taxon>
        <taxon>Lamiinae</taxon>
        <taxon>Monochamini</taxon>
        <taxon>Molorchus</taxon>
    </lineage>
</organism>
<comment type="subcellular location">
    <subcellularLocation>
        <location evidence="1">Cytoplasm</location>
        <location evidence="1">Cytoskeleton</location>
        <location evidence="1">Microtubule organizing center</location>
        <location evidence="1">Centrosome</location>
    </subcellularLocation>
</comment>
<evidence type="ECO:0000256" key="2">
    <source>
        <dbReference type="ARBA" id="ARBA00010777"/>
    </source>
</evidence>
<keyword evidence="5 7" id="KW-0175">Coiled coil</keyword>
<sequence length="152" mass="19062">MSQKPTNSKLDEIPTEEEEEIRRKREAESKLFDQWRRNNPVIRQFESKYKTKDLKLSWLDQQIEKQMQKEREEEQARRVLKERDEKLKKAQEYEERFKRELREKEMNLKEDLKNQMEQLRKRQDIAEELRRKEDEELRRKIEINDIAEKQKN</sequence>
<dbReference type="Pfam" id="PF13868">
    <property type="entry name" value="TPH"/>
    <property type="match status" value="1"/>
</dbReference>
<evidence type="ECO:0000256" key="1">
    <source>
        <dbReference type="ARBA" id="ARBA00004300"/>
    </source>
</evidence>
<keyword evidence="11" id="KW-1185">Reference proteome</keyword>
<feature type="domain" description="Trichohyalin-plectin-homology" evidence="9">
    <location>
        <begin position="35"/>
        <end position="148"/>
    </location>
</feature>
<dbReference type="InterPro" id="IPR043596">
    <property type="entry name" value="CFAP53/TCHP"/>
</dbReference>
<evidence type="ECO:0000256" key="3">
    <source>
        <dbReference type="ARBA" id="ARBA00017328"/>
    </source>
</evidence>
<reference evidence="10" key="1">
    <citation type="journal article" date="2023" name="Insect Mol. Biol.">
        <title>Genome sequencing provides insights into the evolution of gene families encoding plant cell wall-degrading enzymes in longhorned beetles.</title>
        <authorList>
            <person name="Shin N.R."/>
            <person name="Okamura Y."/>
            <person name="Kirsch R."/>
            <person name="Pauchet Y."/>
        </authorList>
    </citation>
    <scope>NUCLEOTIDE SEQUENCE</scope>
    <source>
        <strain evidence="10">MMC_N1</strain>
    </source>
</reference>
<keyword evidence="6" id="KW-0206">Cytoskeleton</keyword>
<dbReference type="PANTHER" id="PTHR31183:SF2">
    <property type="entry name" value="TRICHOPLEIN KERATIN FILAMENT-BINDING PROTEIN"/>
    <property type="match status" value="1"/>
</dbReference>